<dbReference type="Pfam" id="PF13793">
    <property type="entry name" value="Pribosyltran_N"/>
    <property type="match status" value="1"/>
</dbReference>
<dbReference type="InterPro" id="IPR000836">
    <property type="entry name" value="PRTase_dom"/>
</dbReference>
<dbReference type="EMBL" id="AWQU01000089">
    <property type="protein sequence ID" value="KFB07192.1"/>
    <property type="molecule type" value="Genomic_DNA"/>
</dbReference>
<reference evidence="11 12" key="1">
    <citation type="journal article" date="2014" name="PLoS ONE">
        <title>Reduction of Hydrogen Peroxide Accumulation and Toxicity by a Catalase from Mycoplasma iowae.</title>
        <authorList>
            <person name="Pritchard R.E."/>
            <person name="Prassinos A.J."/>
            <person name="Osborne J.D."/>
            <person name="Raviv Z."/>
            <person name="Balish M.F."/>
        </authorList>
    </citation>
    <scope>NUCLEOTIDE SEQUENCE [LARGE SCALE GENOMIC DNA]</scope>
    <source>
        <strain evidence="11 12">DK-CPA</strain>
    </source>
</reference>
<evidence type="ECO:0000259" key="10">
    <source>
        <dbReference type="Pfam" id="PF13793"/>
    </source>
</evidence>
<dbReference type="GO" id="GO:0002189">
    <property type="term" value="C:ribose phosphate diphosphokinase complex"/>
    <property type="evidence" value="ECO:0007669"/>
    <property type="project" value="TreeGrafter"/>
</dbReference>
<dbReference type="GO" id="GO:0009156">
    <property type="term" value="P:ribonucleoside monophosphate biosynthetic process"/>
    <property type="evidence" value="ECO:0007669"/>
    <property type="project" value="InterPro"/>
</dbReference>
<dbReference type="EC" id="2.7.6.1" evidence="1"/>
<proteinExistence type="predicted"/>
<dbReference type="InterPro" id="IPR029057">
    <property type="entry name" value="PRTase-like"/>
</dbReference>
<dbReference type="Pfam" id="PF14572">
    <property type="entry name" value="Pribosyl_synth"/>
    <property type="match status" value="1"/>
</dbReference>
<dbReference type="GO" id="GO:0006164">
    <property type="term" value="P:purine nucleotide biosynthetic process"/>
    <property type="evidence" value="ECO:0007669"/>
    <property type="project" value="TreeGrafter"/>
</dbReference>
<dbReference type="PROSITE" id="PS00114">
    <property type="entry name" value="PRPP_SYNTHASE"/>
    <property type="match status" value="1"/>
</dbReference>
<dbReference type="PANTHER" id="PTHR10210">
    <property type="entry name" value="RIBOSE-PHOSPHATE DIPHOSPHOKINASE FAMILY MEMBER"/>
    <property type="match status" value="1"/>
</dbReference>
<dbReference type="GO" id="GO:0006015">
    <property type="term" value="P:5-phosphoribose 1-diphosphate biosynthetic process"/>
    <property type="evidence" value="ECO:0007669"/>
    <property type="project" value="TreeGrafter"/>
</dbReference>
<dbReference type="FunFam" id="3.40.50.2020:FF:000007">
    <property type="entry name" value="Ribose-phosphate pyrophosphokinase"/>
    <property type="match status" value="1"/>
</dbReference>
<evidence type="ECO:0000256" key="8">
    <source>
        <dbReference type="ARBA" id="ARBA00022842"/>
    </source>
</evidence>
<keyword evidence="5" id="KW-0547">Nucleotide-binding</keyword>
<evidence type="ECO:0000313" key="12">
    <source>
        <dbReference type="Proteomes" id="UP000028523"/>
    </source>
</evidence>
<comment type="caution">
    <text evidence="11">The sequence shown here is derived from an EMBL/GenBank/DDBJ whole genome shotgun (WGS) entry which is preliminary data.</text>
</comment>
<dbReference type="InterPro" id="IPR005946">
    <property type="entry name" value="Rib-P_diPkinase"/>
</dbReference>
<keyword evidence="4" id="KW-0545">Nucleotide biosynthesis</keyword>
<dbReference type="SUPFAM" id="SSF53271">
    <property type="entry name" value="PRTase-like"/>
    <property type="match status" value="1"/>
</dbReference>
<sequence>MKNWIVFGLSNGLHYAEEISKMAKIQLGQMQISRFADGEILIKSKETVRNCDCLLIQSTSNPVNDNLMELLIGIDALKRASANSITVIIPYFGYSRQDRKAKGREPISCKLVASFLEKAGATKVILMDIHSEQTQGFFDIPVDTLRATTILLNKYLENTKNNDFTIVASDYGAVKKARDISEHINVPLAIIDKRRPKPNVVEVSNVLGDVENQNCVLIDDMIDTGGTILSSAAILKDKKAKSVAVLATHGVFSNNAIEKFIDAIETGVITDLYITDTIVENLKINHPKIHIISLSTFFAEIISAQMHSKSVSKIHDKYWDMVSKRCPQTSNQK</sequence>
<dbReference type="RefSeq" id="WP_036452649.1">
    <property type="nucleotide sequence ID" value="NZ_AWQU01000089.1"/>
</dbReference>
<accession>A0A084U2K6</accession>
<evidence type="ECO:0000256" key="7">
    <source>
        <dbReference type="ARBA" id="ARBA00022840"/>
    </source>
</evidence>
<keyword evidence="6 11" id="KW-0418">Kinase</keyword>
<feature type="domain" description="Ribose-phosphate pyrophosphokinase N-terminal" evidence="10">
    <location>
        <begin position="6"/>
        <end position="120"/>
    </location>
</feature>
<keyword evidence="8" id="KW-0460">Magnesium</keyword>
<evidence type="ECO:0000313" key="11">
    <source>
        <dbReference type="EMBL" id="KFB07192.1"/>
    </source>
</evidence>
<evidence type="ECO:0000256" key="2">
    <source>
        <dbReference type="ARBA" id="ARBA00022679"/>
    </source>
</evidence>
<dbReference type="NCBIfam" id="NF002320">
    <property type="entry name" value="PRK01259.1"/>
    <property type="match status" value="1"/>
</dbReference>
<dbReference type="Gene3D" id="3.40.50.2020">
    <property type="match status" value="2"/>
</dbReference>
<keyword evidence="2" id="KW-0808">Transferase</keyword>
<dbReference type="GO" id="GO:0005737">
    <property type="term" value="C:cytoplasm"/>
    <property type="evidence" value="ECO:0007669"/>
    <property type="project" value="TreeGrafter"/>
</dbReference>
<keyword evidence="7" id="KW-0067">ATP-binding</keyword>
<evidence type="ECO:0000256" key="3">
    <source>
        <dbReference type="ARBA" id="ARBA00022723"/>
    </source>
</evidence>
<dbReference type="Proteomes" id="UP000028523">
    <property type="component" value="Unassembled WGS sequence"/>
</dbReference>
<evidence type="ECO:0000256" key="9">
    <source>
        <dbReference type="ARBA" id="ARBA00049535"/>
    </source>
</evidence>
<protein>
    <recommendedName>
        <fullName evidence="1">ribose-phosphate diphosphokinase</fullName>
        <ecNumber evidence="1">2.7.6.1</ecNumber>
    </recommendedName>
</protein>
<dbReference type="NCBIfam" id="TIGR01251">
    <property type="entry name" value="ribP_PPkin"/>
    <property type="match status" value="1"/>
</dbReference>
<dbReference type="SMART" id="SM01400">
    <property type="entry name" value="Pribosyltran_N"/>
    <property type="match status" value="1"/>
</dbReference>
<evidence type="ECO:0000256" key="5">
    <source>
        <dbReference type="ARBA" id="ARBA00022741"/>
    </source>
</evidence>
<name>A0A084U2K6_MALIO</name>
<gene>
    <name evidence="11" type="primary">prsA</name>
    <name evidence="11" type="ORF">P271_16</name>
</gene>
<dbReference type="CDD" id="cd06223">
    <property type="entry name" value="PRTases_typeI"/>
    <property type="match status" value="1"/>
</dbReference>
<comment type="catalytic activity">
    <reaction evidence="9">
        <text>D-ribose 5-phosphate + ATP = 5-phospho-alpha-D-ribose 1-diphosphate + AMP + H(+)</text>
        <dbReference type="Rhea" id="RHEA:15609"/>
        <dbReference type="ChEBI" id="CHEBI:15378"/>
        <dbReference type="ChEBI" id="CHEBI:30616"/>
        <dbReference type="ChEBI" id="CHEBI:58017"/>
        <dbReference type="ChEBI" id="CHEBI:78346"/>
        <dbReference type="ChEBI" id="CHEBI:456215"/>
        <dbReference type="EC" id="2.7.6.1"/>
    </reaction>
</comment>
<evidence type="ECO:0000256" key="4">
    <source>
        <dbReference type="ARBA" id="ARBA00022727"/>
    </source>
</evidence>
<dbReference type="GO" id="GO:0000287">
    <property type="term" value="F:magnesium ion binding"/>
    <property type="evidence" value="ECO:0007669"/>
    <property type="project" value="InterPro"/>
</dbReference>
<dbReference type="GO" id="GO:0016301">
    <property type="term" value="F:kinase activity"/>
    <property type="evidence" value="ECO:0007669"/>
    <property type="project" value="UniProtKB-KW"/>
</dbReference>
<dbReference type="InterPro" id="IPR000842">
    <property type="entry name" value="PRib_PP_synth_CS"/>
</dbReference>
<dbReference type="GO" id="GO:0004749">
    <property type="term" value="F:ribose phosphate diphosphokinase activity"/>
    <property type="evidence" value="ECO:0007669"/>
    <property type="project" value="UniProtKB-EC"/>
</dbReference>
<keyword evidence="12" id="KW-1185">Reference proteome</keyword>
<dbReference type="AlphaFoldDB" id="A0A084U2K6"/>
<dbReference type="GO" id="GO:0005524">
    <property type="term" value="F:ATP binding"/>
    <property type="evidence" value="ECO:0007669"/>
    <property type="project" value="UniProtKB-KW"/>
</dbReference>
<organism evidence="11 12">
    <name type="scientific">Malacoplasma iowae DK-CPA</name>
    <dbReference type="NCBI Taxonomy" id="1394179"/>
    <lineage>
        <taxon>Bacteria</taxon>
        <taxon>Bacillati</taxon>
        <taxon>Mycoplasmatota</taxon>
        <taxon>Mycoplasmoidales</taxon>
        <taxon>Mycoplasmoidaceae</taxon>
        <taxon>Malacoplasma</taxon>
    </lineage>
</organism>
<evidence type="ECO:0000256" key="6">
    <source>
        <dbReference type="ARBA" id="ARBA00022777"/>
    </source>
</evidence>
<evidence type="ECO:0000256" key="1">
    <source>
        <dbReference type="ARBA" id="ARBA00013247"/>
    </source>
</evidence>
<dbReference type="PANTHER" id="PTHR10210:SF41">
    <property type="entry name" value="RIBOSE-PHOSPHATE PYROPHOSPHOKINASE 1, CHLOROPLASTIC"/>
    <property type="match status" value="1"/>
</dbReference>
<keyword evidence="3" id="KW-0479">Metal-binding</keyword>
<dbReference type="InterPro" id="IPR029099">
    <property type="entry name" value="Pribosyltran_N"/>
</dbReference>